<evidence type="ECO:0000256" key="7">
    <source>
        <dbReference type="ARBA" id="ARBA00023157"/>
    </source>
</evidence>
<feature type="active site" evidence="10">
    <location>
        <position position="425"/>
    </location>
</feature>
<comment type="catalytic activity">
    <reaction evidence="9">
        <text>N(4)-(alpha-D-Man-(1-&gt;2)-alpha-D-Man-(1-&gt;2)-alpha-D-Man-(1-&gt;3)-[alpha-D-Man-(1-&gt;2)-alpha-D-Man-(1-&gt;3)-[alpha-D-Man-(1-&gt;2)-alpha-D-Man-(1-&gt;6)]-alpha-D-Man-(1-&gt;6)]-beta-D-Man-(1-&gt;4)-beta-D-GlcNAc-(1-&gt;4)-beta-D-GlcNAc)-L-asparaginyl-[protein] (N-glucan mannose isomer 9A1,2,3B1,2,3) + 4 H2O = N(4)-(alpha-D-Man-(1-&gt;3)-[alpha-D-Man-(1-&gt;3)-[alpha-D-Man-(1-&gt;6)]-alpha-D-Man-(1-&gt;6)]-beta-D-Man-(1-&gt;4)-beta-D-GlcNAc-(1-&gt;4)-beta-D-GlcNAc)-L-asparaginyl-[protein] (N-glucan mannose isomer 5A1,2) + 4 beta-D-mannose</text>
        <dbReference type="Rhea" id="RHEA:56008"/>
        <dbReference type="Rhea" id="RHEA-COMP:14356"/>
        <dbReference type="Rhea" id="RHEA-COMP:14367"/>
        <dbReference type="ChEBI" id="CHEBI:15377"/>
        <dbReference type="ChEBI" id="CHEBI:28563"/>
        <dbReference type="ChEBI" id="CHEBI:59087"/>
        <dbReference type="ChEBI" id="CHEBI:139493"/>
        <dbReference type="EC" id="3.2.1.113"/>
    </reaction>
</comment>
<keyword evidence="13" id="KW-0326">Glycosidase</keyword>
<dbReference type="Proteomes" id="UP001157974">
    <property type="component" value="Unassembled WGS sequence"/>
</dbReference>
<dbReference type="PRINTS" id="PR00747">
    <property type="entry name" value="GLYHDRLASE47"/>
</dbReference>
<evidence type="ECO:0000313" key="15">
    <source>
        <dbReference type="Proteomes" id="UP001157974"/>
    </source>
</evidence>
<dbReference type="PANTHER" id="PTHR11742">
    <property type="entry name" value="MANNOSYL-OLIGOSACCHARIDE ALPHA-1,2-MANNOSIDASE-RELATED"/>
    <property type="match status" value="1"/>
</dbReference>
<keyword evidence="6 11" id="KW-0106">Calcium</keyword>
<dbReference type="GO" id="GO:0005975">
    <property type="term" value="P:carbohydrate metabolic process"/>
    <property type="evidence" value="ECO:0007669"/>
    <property type="project" value="InterPro"/>
</dbReference>
<feature type="active site" description="Proton donor" evidence="10">
    <location>
        <position position="154"/>
    </location>
</feature>
<dbReference type="InterPro" id="IPR001382">
    <property type="entry name" value="Glyco_hydro_47"/>
</dbReference>
<dbReference type="GO" id="GO:0005509">
    <property type="term" value="F:calcium ion binding"/>
    <property type="evidence" value="ECO:0007669"/>
    <property type="project" value="InterPro"/>
</dbReference>
<sequence length="524" mass="59280">MLAGLRIRPIPKMVRRHGVKCATAILLLLVLRIMSRHVFIRGSVEQGSLNAEGFTRMSWRGAGNVQQTPLSADQEAIVEMMLHAWSAYKSVAWGKDTLRPISGTYETWFNTGLTIIDSIDSLWLMNLTDEYKAARHWAETSLDLAQNHYVNVFECTIRCLGGFLSAYALSGDILWLKKAEDLGGRLLPAFRKHASGLPTQDVNLKTGDAKGSEVSTSEATTLLLEFRTLAYYTGRSEFAEVVERVMDVVRKNLPKDKLVTLYMNPVTGGFIGNTKSLGARADSFYEYLLKAWLLSGRTDERWRKWYVEEAQAVNSQLVKTNFAGMTYLGELRRDSYVAKMDHLCCFYPGVLALGSLFDVSDGAGQRNLKEAGHDVEHLTLAKELTDTCFEMYNITNLKLGPEIAHFDGSSVFIKPNDAHSLLRPEAVEAFFIMYRVTKDKKYRNFGRRVYTAINKHARVENGFASVRSANAESPMYIDKMESFFLAETLKYLFLLFSEDESFLRLDRWVLNTEAHPLPVQDSEL</sequence>
<comment type="similarity">
    <text evidence="3 13">Belongs to the glycosyl hydrolase 47 family.</text>
</comment>
<feature type="binding site" evidence="11">
    <location>
        <position position="512"/>
    </location>
    <ligand>
        <name>Ca(2+)</name>
        <dbReference type="ChEBI" id="CHEBI:29108"/>
    </ligand>
</feature>
<dbReference type="GO" id="GO:0004571">
    <property type="term" value="F:mannosyl-oligosaccharide 1,2-alpha-mannosidase activity"/>
    <property type="evidence" value="ECO:0007669"/>
    <property type="project" value="UniProtKB-EC"/>
</dbReference>
<keyword evidence="15" id="KW-1185">Reference proteome</keyword>
<gene>
    <name evidence="14" type="ORF">NDN08_004005</name>
</gene>
<evidence type="ECO:0000256" key="5">
    <source>
        <dbReference type="ARBA" id="ARBA00022801"/>
    </source>
</evidence>
<feature type="active site" description="Proton donor" evidence="10">
    <location>
        <position position="402"/>
    </location>
</feature>
<evidence type="ECO:0000256" key="11">
    <source>
        <dbReference type="PIRSR" id="PIRSR601382-2"/>
    </source>
</evidence>
<accession>A0AAV8UH16</accession>
<dbReference type="Pfam" id="PF01532">
    <property type="entry name" value="Glyco_hydro_47"/>
    <property type="match status" value="1"/>
</dbReference>
<feature type="disulfide bond" evidence="12">
    <location>
        <begin position="345"/>
        <end position="388"/>
    </location>
</feature>
<keyword evidence="4 11" id="KW-0479">Metal-binding</keyword>
<dbReference type="InterPro" id="IPR036026">
    <property type="entry name" value="Seven-hairpin_glycosidases"/>
</dbReference>
<dbReference type="AlphaFoldDB" id="A0AAV8UH16"/>
<organism evidence="14 15">
    <name type="scientific">Rhodosorus marinus</name>
    <dbReference type="NCBI Taxonomy" id="101924"/>
    <lineage>
        <taxon>Eukaryota</taxon>
        <taxon>Rhodophyta</taxon>
        <taxon>Stylonematophyceae</taxon>
        <taxon>Stylonematales</taxon>
        <taxon>Stylonemataceae</taxon>
        <taxon>Rhodosorus</taxon>
    </lineage>
</organism>
<dbReference type="GO" id="GO:0005783">
    <property type="term" value="C:endoplasmic reticulum"/>
    <property type="evidence" value="ECO:0007669"/>
    <property type="project" value="TreeGrafter"/>
</dbReference>
<comment type="catalytic activity">
    <reaction evidence="8">
        <text>N(4)-(alpha-D-Man-(1-&gt;2)-alpha-D-Man-(1-&gt;2)-alpha-D-Man-(1-&gt;3)-[alpha-D-Man-(1-&gt;3)-[alpha-D-Man-(1-&gt;2)-alpha-D-Man-(1-&gt;6)]-alpha-D-Man-(1-&gt;6)]-beta-D-Man-(1-&gt;4)-beta-D-GlcNAc-(1-&gt;4)-beta-D-GlcNAc)-L-asparaginyl-[protein] (N-glucan mannose isomer 8A1,2,3B1,3) + 3 H2O = N(4)-(alpha-D-Man-(1-&gt;3)-[alpha-D-Man-(1-&gt;3)-[alpha-D-Man-(1-&gt;6)]-alpha-D-Man-(1-&gt;6)]-beta-D-Man-(1-&gt;4)-beta-D-GlcNAc-(1-&gt;4)-beta-D-GlcNAc)-L-asparaginyl-[protein] (N-glucan mannose isomer 5A1,2) + 3 beta-D-mannose</text>
        <dbReference type="Rhea" id="RHEA:56028"/>
        <dbReference type="Rhea" id="RHEA-COMP:14358"/>
        <dbReference type="Rhea" id="RHEA-COMP:14367"/>
        <dbReference type="ChEBI" id="CHEBI:15377"/>
        <dbReference type="ChEBI" id="CHEBI:28563"/>
        <dbReference type="ChEBI" id="CHEBI:59087"/>
        <dbReference type="ChEBI" id="CHEBI:60628"/>
        <dbReference type="EC" id="3.2.1.113"/>
    </reaction>
</comment>
<evidence type="ECO:0000256" key="3">
    <source>
        <dbReference type="ARBA" id="ARBA00007658"/>
    </source>
</evidence>
<dbReference type="EMBL" id="JAMWBK010000010">
    <property type="protein sequence ID" value="KAJ8901800.1"/>
    <property type="molecule type" value="Genomic_DNA"/>
</dbReference>
<evidence type="ECO:0000256" key="1">
    <source>
        <dbReference type="ARBA" id="ARBA00001913"/>
    </source>
</evidence>
<dbReference type="InterPro" id="IPR012341">
    <property type="entry name" value="6hp_glycosidase-like_sf"/>
</dbReference>
<dbReference type="Gene3D" id="1.50.10.10">
    <property type="match status" value="1"/>
</dbReference>
<comment type="pathway">
    <text evidence="2">Protein modification; protein glycosylation.</text>
</comment>
<dbReference type="EC" id="3.2.1.-" evidence="13"/>
<protein>
    <recommendedName>
        <fullName evidence="13">alpha-1,2-Mannosidase</fullName>
        <ecNumber evidence="13">3.2.1.-</ecNumber>
    </recommendedName>
</protein>
<evidence type="ECO:0000256" key="9">
    <source>
        <dbReference type="ARBA" id="ARBA00048605"/>
    </source>
</evidence>
<dbReference type="SUPFAM" id="SSF48225">
    <property type="entry name" value="Seven-hairpin glycosidases"/>
    <property type="match status" value="1"/>
</dbReference>
<evidence type="ECO:0000256" key="13">
    <source>
        <dbReference type="RuleBase" id="RU361193"/>
    </source>
</evidence>
<evidence type="ECO:0000256" key="6">
    <source>
        <dbReference type="ARBA" id="ARBA00022837"/>
    </source>
</evidence>
<comment type="caution">
    <text evidence="14">The sequence shown here is derived from an EMBL/GenBank/DDBJ whole genome shotgun (WGS) entry which is preliminary data.</text>
</comment>
<keyword evidence="5 13" id="KW-0378">Hydrolase</keyword>
<evidence type="ECO:0000256" key="4">
    <source>
        <dbReference type="ARBA" id="ARBA00022723"/>
    </source>
</evidence>
<evidence type="ECO:0000256" key="8">
    <source>
        <dbReference type="ARBA" id="ARBA00047669"/>
    </source>
</evidence>
<evidence type="ECO:0000313" key="14">
    <source>
        <dbReference type="EMBL" id="KAJ8901800.1"/>
    </source>
</evidence>
<feature type="active site" evidence="10">
    <location>
        <position position="282"/>
    </location>
</feature>
<proteinExistence type="inferred from homology"/>
<reference evidence="14 15" key="1">
    <citation type="journal article" date="2023" name="Nat. Commun.">
        <title>Origin of minicircular mitochondrial genomes in red algae.</title>
        <authorList>
            <person name="Lee Y."/>
            <person name="Cho C.H."/>
            <person name="Lee Y.M."/>
            <person name="Park S.I."/>
            <person name="Yang J.H."/>
            <person name="West J.A."/>
            <person name="Bhattacharya D."/>
            <person name="Yoon H.S."/>
        </authorList>
    </citation>
    <scope>NUCLEOTIDE SEQUENCE [LARGE SCALE GENOMIC DNA]</scope>
    <source>
        <strain evidence="14 15">CCMP1338</strain>
        <tissue evidence="14">Whole cell</tissue>
    </source>
</reference>
<keyword evidence="7 12" id="KW-1015">Disulfide bond</keyword>
<evidence type="ECO:0000256" key="2">
    <source>
        <dbReference type="ARBA" id="ARBA00004922"/>
    </source>
</evidence>
<dbReference type="GO" id="GO:0016020">
    <property type="term" value="C:membrane"/>
    <property type="evidence" value="ECO:0007669"/>
    <property type="project" value="InterPro"/>
</dbReference>
<dbReference type="InterPro" id="IPR050749">
    <property type="entry name" value="Glycosyl_Hydrolase_47"/>
</dbReference>
<name>A0AAV8UH16_9RHOD</name>
<comment type="cofactor">
    <cofactor evidence="1 11">
        <name>Ca(2+)</name>
        <dbReference type="ChEBI" id="CHEBI:29108"/>
    </cofactor>
</comment>
<evidence type="ECO:0000256" key="12">
    <source>
        <dbReference type="PIRSR" id="PIRSR601382-3"/>
    </source>
</evidence>
<dbReference type="PANTHER" id="PTHR11742:SF55">
    <property type="entry name" value="ENDOPLASMIC RETICULUM MANNOSYL-OLIGOSACCHARIDE 1,2-ALPHA-MANNOSIDASE"/>
    <property type="match status" value="1"/>
</dbReference>
<evidence type="ECO:0000256" key="10">
    <source>
        <dbReference type="PIRSR" id="PIRSR601382-1"/>
    </source>
</evidence>